<dbReference type="RefSeq" id="WP_015899122.1">
    <property type="nucleotide sequence ID" value="NZ_CP023567.1"/>
</dbReference>
<name>A0ABY5X7S0_ERWPY</name>
<protein>
    <submittedName>
        <fullName evidence="1">Uncharacterized protein</fullName>
    </submittedName>
</protein>
<evidence type="ECO:0000313" key="2">
    <source>
        <dbReference type="Proteomes" id="UP001058553"/>
    </source>
</evidence>
<dbReference type="EMBL" id="CP103445">
    <property type="protein sequence ID" value="UWS33451.1"/>
    <property type="molecule type" value="Genomic_DNA"/>
</dbReference>
<proteinExistence type="predicted"/>
<evidence type="ECO:0000313" key="1">
    <source>
        <dbReference type="EMBL" id="UWS33451.1"/>
    </source>
</evidence>
<organism evidence="1 2">
    <name type="scientific">Erwinia pyrifoliae</name>
    <dbReference type="NCBI Taxonomy" id="79967"/>
    <lineage>
        <taxon>Bacteria</taxon>
        <taxon>Pseudomonadati</taxon>
        <taxon>Pseudomonadota</taxon>
        <taxon>Gammaproteobacteria</taxon>
        <taxon>Enterobacterales</taxon>
        <taxon>Erwiniaceae</taxon>
        <taxon>Erwinia</taxon>
    </lineage>
</organism>
<dbReference type="GeneID" id="92235430"/>
<keyword evidence="2" id="KW-1185">Reference proteome</keyword>
<dbReference type="Proteomes" id="UP001058553">
    <property type="component" value="Chromosome"/>
</dbReference>
<accession>A0ABY5X7S0</accession>
<sequence>MITGLDRAGLYVVGLFKCRISELDARRIIRQLDKVKNDPNEMKKNKIALKALDKKMSGSTNFGLSENILKFLWDIGYYGEISIKKHEDSKFIMGNTHLPAASQETTTDPNMSKRMAIASMSDDCSSNSVSQETTSGNNMSKRIAIAKEIYSINKENSIGRCVESKLESAPNILKWQSHPDLVAINSNEKPKENDFLKKTTKDNFTPQVDEIKSSEIIMKVIEQRQKNSPELLPEETKDLINRYIQLKLGETKITKF</sequence>
<gene>
    <name evidence="1" type="ORF">NYP84_18075</name>
</gene>
<reference evidence="1" key="1">
    <citation type="submission" date="2022-07" db="EMBL/GenBank/DDBJ databases">
        <title>Genetic diversity of Erwinia pyrifoliae.</title>
        <authorList>
            <person name="Park D.S."/>
            <person name="Ham H."/>
        </authorList>
    </citation>
    <scope>NUCLEOTIDE SEQUENCE</scope>
    <source>
        <strain evidence="1">CP201486</strain>
    </source>
</reference>